<feature type="domain" description="NAD-dependent epimerase/dehydratase" evidence="5">
    <location>
        <begin position="2"/>
        <end position="245"/>
    </location>
</feature>
<evidence type="ECO:0000259" key="5">
    <source>
        <dbReference type="Pfam" id="PF01370"/>
    </source>
</evidence>
<reference evidence="7" key="1">
    <citation type="submission" date="2017-10" db="EMBL/GenBank/DDBJ databases">
        <authorList>
            <person name="Gaisin V.A."/>
            <person name="Rysina M.S."/>
            <person name="Grouzdev D.S."/>
        </authorList>
    </citation>
    <scope>NUCLEOTIDE SEQUENCE [LARGE SCALE GENOMIC DNA]</scope>
    <source>
        <strain evidence="7">V1</strain>
    </source>
</reference>
<organism evidence="6 7">
    <name type="scientific">Prosthecochloris marina</name>
    <dbReference type="NCBI Taxonomy" id="2017681"/>
    <lineage>
        <taxon>Bacteria</taxon>
        <taxon>Pseudomonadati</taxon>
        <taxon>Chlorobiota</taxon>
        <taxon>Chlorobiia</taxon>
        <taxon>Chlorobiales</taxon>
        <taxon>Chlorobiaceae</taxon>
        <taxon>Prosthecochloris</taxon>
    </lineage>
</organism>
<feature type="binding site" evidence="4">
    <location>
        <position position="40"/>
    </location>
    <ligand>
        <name>NADP(+)</name>
        <dbReference type="ChEBI" id="CHEBI:58349"/>
    </ligand>
</feature>
<dbReference type="GO" id="GO:0008712">
    <property type="term" value="F:ADP-glyceromanno-heptose 6-epimerase activity"/>
    <property type="evidence" value="ECO:0007669"/>
    <property type="project" value="UniProtKB-UniRule"/>
</dbReference>
<dbReference type="EMBL" id="PDNZ01000001">
    <property type="protein sequence ID" value="PWW83371.1"/>
    <property type="molecule type" value="Genomic_DNA"/>
</dbReference>
<dbReference type="InterPro" id="IPR011912">
    <property type="entry name" value="Heptose_epim"/>
</dbReference>
<dbReference type="RefSeq" id="WP_110022251.1">
    <property type="nucleotide sequence ID" value="NZ_PDNZ01000001.1"/>
</dbReference>
<keyword evidence="2 4" id="KW-0413">Isomerase</keyword>
<keyword evidence="3 4" id="KW-0119">Carbohydrate metabolism</keyword>
<name>A0A317TBV0_9CHLB</name>
<dbReference type="HAMAP" id="MF_01601">
    <property type="entry name" value="Heptose_epimerase"/>
    <property type="match status" value="1"/>
</dbReference>
<comment type="domain">
    <text evidence="4">Contains a large N-terminal NADP-binding domain, and a smaller C-terminal substrate-binding domain.</text>
</comment>
<evidence type="ECO:0000313" key="7">
    <source>
        <dbReference type="Proteomes" id="UP000246278"/>
    </source>
</evidence>
<feature type="binding site" evidence="4">
    <location>
        <position position="282"/>
    </location>
    <ligand>
        <name>substrate</name>
    </ligand>
</feature>
<dbReference type="NCBIfam" id="TIGR02197">
    <property type="entry name" value="heptose_epim"/>
    <property type="match status" value="1"/>
</dbReference>
<feature type="binding site" evidence="4">
    <location>
        <position position="171"/>
    </location>
    <ligand>
        <name>substrate</name>
    </ligand>
</feature>
<dbReference type="Proteomes" id="UP000246278">
    <property type="component" value="Unassembled WGS sequence"/>
</dbReference>
<sequence length="329" mass="37280">MIVITGGAGFIGSAMLWELNKHGTTDIIVVDDLGSTATGKWKNLSGLSFTDFIHKNEFISWLADNRLPEISTVIHMGAISATTETDASLLMANNYNYSKELAMLCASRKIRFIYASSAATYGDGRRGYNDEEENLKRLRPLNMYGYSKQLFDLWALKTGILKQAVGLKFFNVFGPNEYHKTDMCSVVFKAFQQIKETGTVQLFESHRDDYPHGEQMRDFIYVKDCTALISWLIENQTIHGVFNVGTGQARSFNDLVKATFSALGLESKIQYTPMPETLRDKYQYFTQAEISKLRSYGYTQPLTSLEEGVKDYVNNYLDSDSPYFDNQNP</sequence>
<evidence type="ECO:0000256" key="1">
    <source>
        <dbReference type="ARBA" id="ARBA00022857"/>
    </source>
</evidence>
<dbReference type="PANTHER" id="PTHR43103:SF3">
    <property type="entry name" value="ADP-L-GLYCERO-D-MANNO-HEPTOSE-6-EPIMERASE"/>
    <property type="match status" value="1"/>
</dbReference>
<feature type="binding site" evidence="4">
    <location>
        <position position="180"/>
    </location>
    <ligand>
        <name>NADP(+)</name>
        <dbReference type="ChEBI" id="CHEBI:58349"/>
    </ligand>
</feature>
<dbReference type="InterPro" id="IPR036291">
    <property type="entry name" value="NAD(P)-bd_dom_sf"/>
</dbReference>
<evidence type="ECO:0000313" key="6">
    <source>
        <dbReference type="EMBL" id="PWW83371.1"/>
    </source>
</evidence>
<comment type="catalytic activity">
    <reaction evidence="4">
        <text>ADP-D-glycero-beta-D-manno-heptose = ADP-L-glycero-beta-D-manno-heptose</text>
        <dbReference type="Rhea" id="RHEA:17577"/>
        <dbReference type="ChEBI" id="CHEBI:59967"/>
        <dbReference type="ChEBI" id="CHEBI:61506"/>
        <dbReference type="EC" id="5.1.3.20"/>
    </reaction>
</comment>
<dbReference type="AlphaFoldDB" id="A0A317TBV0"/>
<evidence type="ECO:0000256" key="2">
    <source>
        <dbReference type="ARBA" id="ARBA00023235"/>
    </source>
</evidence>
<proteinExistence type="inferred from homology"/>
<dbReference type="PANTHER" id="PTHR43103">
    <property type="entry name" value="NUCLEOSIDE-DIPHOSPHATE-SUGAR EPIMERASE"/>
    <property type="match status" value="1"/>
</dbReference>
<feature type="binding site" evidence="4">
    <location>
        <begin position="10"/>
        <end position="11"/>
    </location>
    <ligand>
        <name>NADP(+)</name>
        <dbReference type="ChEBI" id="CHEBI:58349"/>
    </ligand>
</feature>
<comment type="similarity">
    <text evidence="4">Belongs to the NAD(P)-dependent epimerase/dehydratase family. HldD subfamily.</text>
</comment>
<feature type="binding site" evidence="4">
    <location>
        <begin position="203"/>
        <end position="206"/>
    </location>
    <ligand>
        <name>substrate</name>
    </ligand>
</feature>
<protein>
    <recommendedName>
        <fullName evidence="4">ADP-L-glycero-D-manno-heptose-6-epimerase</fullName>
        <ecNumber evidence="4">5.1.3.20</ecNumber>
    </recommendedName>
    <alternativeName>
        <fullName evidence="4">ADP-L-glycero-beta-D-manno-heptose-6-epimerase</fullName>
        <shortName evidence="4">ADP-glyceromanno-heptose 6-epimerase</shortName>
        <shortName evidence="4">ADP-hep 6-epimerase</shortName>
        <shortName evidence="4">AGME</shortName>
    </alternativeName>
</protein>
<feature type="binding site" evidence="4">
    <location>
        <position position="148"/>
    </location>
    <ligand>
        <name>NADP(+)</name>
        <dbReference type="ChEBI" id="CHEBI:58349"/>
    </ligand>
</feature>
<feature type="binding site" evidence="4">
    <location>
        <position position="217"/>
    </location>
    <ligand>
        <name>substrate</name>
    </ligand>
</feature>
<dbReference type="Pfam" id="PF01370">
    <property type="entry name" value="Epimerase"/>
    <property type="match status" value="1"/>
</dbReference>
<dbReference type="InterPro" id="IPR001509">
    <property type="entry name" value="Epimerase_deHydtase"/>
</dbReference>
<dbReference type="GO" id="GO:0097171">
    <property type="term" value="P:ADP-L-glycero-beta-D-manno-heptose biosynthetic process"/>
    <property type="evidence" value="ECO:0007669"/>
    <property type="project" value="UniProtKB-UniPathway"/>
</dbReference>
<dbReference type="CDD" id="cd05248">
    <property type="entry name" value="ADP_GME_SDR_e"/>
    <property type="match status" value="1"/>
</dbReference>
<feature type="binding site" evidence="4">
    <location>
        <begin position="31"/>
        <end position="32"/>
    </location>
    <ligand>
        <name>NADP(+)</name>
        <dbReference type="ChEBI" id="CHEBI:58349"/>
    </ligand>
</feature>
<dbReference type="OrthoDB" id="9801785at2"/>
<dbReference type="SUPFAM" id="SSF51735">
    <property type="entry name" value="NAD(P)-binding Rossmann-fold domains"/>
    <property type="match status" value="1"/>
</dbReference>
<feature type="binding site" evidence="4">
    <location>
        <position position="189"/>
    </location>
    <ligand>
        <name>substrate</name>
    </ligand>
</feature>
<dbReference type="UniPathway" id="UPA00356">
    <property type="reaction ID" value="UER00440"/>
</dbReference>
<comment type="cofactor">
    <cofactor evidence="4">
        <name>NADP(+)</name>
        <dbReference type="ChEBI" id="CHEBI:58349"/>
    </cofactor>
    <text evidence="4">Binds 1 NADP(+) per subunit.</text>
</comment>
<feature type="binding site" evidence="4">
    <location>
        <begin position="76"/>
        <end position="80"/>
    </location>
    <ligand>
        <name>NADP(+)</name>
        <dbReference type="ChEBI" id="CHEBI:58349"/>
    </ligand>
</feature>
<feature type="binding site" evidence="4">
    <location>
        <position position="55"/>
    </location>
    <ligand>
        <name>NADP(+)</name>
        <dbReference type="ChEBI" id="CHEBI:58349"/>
    </ligand>
</feature>
<gene>
    <name evidence="6" type="primary">rfaD</name>
    <name evidence="4" type="synonym">hldD</name>
    <name evidence="6" type="ORF">CR164_02125</name>
</gene>
<feature type="binding site" evidence="4">
    <location>
        <position position="93"/>
    </location>
    <ligand>
        <name>NADP(+)</name>
        <dbReference type="ChEBI" id="CHEBI:58349"/>
    </ligand>
</feature>
<feature type="active site" description="Proton acceptor" evidence="4">
    <location>
        <position position="180"/>
    </location>
</feature>
<dbReference type="GO" id="GO:0050661">
    <property type="term" value="F:NADP binding"/>
    <property type="evidence" value="ECO:0007669"/>
    <property type="project" value="InterPro"/>
</dbReference>
<evidence type="ECO:0000256" key="3">
    <source>
        <dbReference type="ARBA" id="ARBA00023277"/>
    </source>
</evidence>
<comment type="function">
    <text evidence="4">Catalyzes the interconversion between ADP-D-glycero-beta-D-manno-heptose and ADP-L-glycero-beta-D-manno-heptose via an epimerization at carbon 6 of the heptose.</text>
</comment>
<dbReference type="GO" id="GO:0005975">
    <property type="term" value="P:carbohydrate metabolic process"/>
    <property type="evidence" value="ECO:0007669"/>
    <property type="project" value="UniProtKB-UniRule"/>
</dbReference>
<accession>A0A317TBV0</accession>
<feature type="binding site" evidence="4">
    <location>
        <position position="172"/>
    </location>
    <ligand>
        <name>NADP(+)</name>
        <dbReference type="ChEBI" id="CHEBI:58349"/>
    </ligand>
</feature>
<comment type="pathway">
    <text evidence="4">Nucleotide-sugar biosynthesis; ADP-L-glycero-beta-D-manno-heptose biosynthesis; ADP-L-glycero-beta-D-manno-heptose from D-glycero-beta-D-manno-heptose 7-phosphate: step 4/4.</text>
</comment>
<feature type="binding site" evidence="4">
    <location>
        <position position="182"/>
    </location>
    <ligand>
        <name>substrate</name>
    </ligand>
</feature>
<feature type="active site" description="Proton acceptor" evidence="4">
    <location>
        <position position="144"/>
    </location>
</feature>
<dbReference type="Gene3D" id="3.90.25.10">
    <property type="entry name" value="UDP-galactose 4-epimerase, domain 1"/>
    <property type="match status" value="1"/>
</dbReference>
<dbReference type="Gene3D" id="3.40.50.720">
    <property type="entry name" value="NAD(P)-binding Rossmann-like Domain"/>
    <property type="match status" value="1"/>
</dbReference>
<evidence type="ECO:0000256" key="4">
    <source>
        <dbReference type="HAMAP-Rule" id="MF_01601"/>
    </source>
</evidence>
<comment type="subunit">
    <text evidence="4">Homopentamer.</text>
</comment>
<keyword evidence="1 4" id="KW-0521">NADP</keyword>
<comment type="caution">
    <text evidence="6">The sequence shown here is derived from an EMBL/GenBank/DDBJ whole genome shotgun (WGS) entry which is preliminary data.</text>
</comment>
<dbReference type="EC" id="5.1.3.20" evidence="4"/>
<keyword evidence="7" id="KW-1185">Reference proteome</keyword>